<reference evidence="2" key="1">
    <citation type="journal article" date="2022" name="Int. J. Mol. Sci.">
        <title>Draft Genome of Tanacetum Coccineum: Genomic Comparison of Closely Related Tanacetum-Family Plants.</title>
        <authorList>
            <person name="Yamashiro T."/>
            <person name="Shiraishi A."/>
            <person name="Nakayama K."/>
            <person name="Satake H."/>
        </authorList>
    </citation>
    <scope>NUCLEOTIDE SEQUENCE</scope>
</reference>
<reference evidence="2" key="2">
    <citation type="submission" date="2022-01" db="EMBL/GenBank/DDBJ databases">
        <authorList>
            <person name="Yamashiro T."/>
            <person name="Shiraishi A."/>
            <person name="Satake H."/>
            <person name="Nakayama K."/>
        </authorList>
    </citation>
    <scope>NUCLEOTIDE SEQUENCE</scope>
</reference>
<keyword evidence="3" id="KW-1185">Reference proteome</keyword>
<feature type="compositionally biased region" description="Basic and acidic residues" evidence="1">
    <location>
        <begin position="25"/>
        <end position="48"/>
    </location>
</feature>
<accession>A0ABQ5DS29</accession>
<dbReference type="PANTHER" id="PTHR45786:SF74">
    <property type="entry name" value="ATP-DEPENDENT DNA HELICASE"/>
    <property type="match status" value="1"/>
</dbReference>
<feature type="region of interest" description="Disordered" evidence="1">
    <location>
        <begin position="1"/>
        <end position="74"/>
    </location>
</feature>
<protein>
    <submittedName>
        <fullName evidence="2">Helitron helicase-like domain-containing protein</fullName>
    </submittedName>
</protein>
<dbReference type="PANTHER" id="PTHR45786">
    <property type="entry name" value="DNA BINDING PROTEIN-LIKE"/>
    <property type="match status" value="1"/>
</dbReference>
<dbReference type="Proteomes" id="UP001151760">
    <property type="component" value="Unassembled WGS sequence"/>
</dbReference>
<evidence type="ECO:0000313" key="2">
    <source>
        <dbReference type="EMBL" id="GJT41737.1"/>
    </source>
</evidence>
<name>A0ABQ5DS29_9ASTR</name>
<dbReference type="PROSITE" id="PS50330">
    <property type="entry name" value="UIM"/>
    <property type="match status" value="1"/>
</dbReference>
<proteinExistence type="predicted"/>
<dbReference type="InterPro" id="IPR003903">
    <property type="entry name" value="UIM_dom"/>
</dbReference>
<dbReference type="EMBL" id="BQNB010015586">
    <property type="protein sequence ID" value="GJT41737.1"/>
    <property type="molecule type" value="Genomic_DNA"/>
</dbReference>
<evidence type="ECO:0000256" key="1">
    <source>
        <dbReference type="SAM" id="MobiDB-lite"/>
    </source>
</evidence>
<evidence type="ECO:0000313" key="3">
    <source>
        <dbReference type="Proteomes" id="UP001151760"/>
    </source>
</evidence>
<comment type="caution">
    <text evidence="2">The sequence shown here is derived from an EMBL/GenBank/DDBJ whole genome shotgun (WGS) entry which is preliminary data.</text>
</comment>
<sequence>MEDHHEEDDLQKALRMSMQQQQESPEPKRSKAIDVNESPDAKNRRLQRELMAAAAEKRMMTSSSSSSPSSPPVREPVVVVANTNAEAVGVEMNAEAEKGEKCEEMVVEEEEKKGWGEEMAIEEANALFSMVFGNDVSKGILTQWSNQGIRIEYMDLTVFFKVLIELDLTPNLDDLIQLSSETTKIGEVMYTTSLRMVCEVFCKQSAQDRDVGLETSQKGVHEEKLFKTCCMDWGEVNPTHAYYNGSCTSKDTEDPSWSTSFKTRRTQKTSSALEDFICVVFVPDRNISDWVNLASRCQDYKYPLHTSMEGKLRDTFRSRQRKRVRNRQLADNRVATYGTGCNNVQFEGDCEWSCEYRKAKFWYRERIKGYSKNHRPAYHKCCAGGNVVWEDERDPPTYIKQLFRDTRFLENVRQIYHWIGALCPAIGDPLRILQLYIYDTENELANKMRHFEGCGSSSLYPEIVRAMIHFLDEHNELVKLFRTSRDKFDGSDILAFQIRLFSVVGAREYDMSSSQTLGAIVFEIGTYARTDYDVIIESKDRLPQTHQNDIRMEYLSGIYDAICRGDREGSNIEIRRYIEQFSELTAADRVDIVVRVFEQKKRCLPDYHMLLWVDTKDKIQHAEEIDRPVRLWKAYWRKNSKDIPITTSKLLRIQDLYMNDPELEGSVLYELEIILNTYSKTLKDFGLPLLSNRLLTALRNKEPMEEKCYNRVELAKEVASLVPKLNSDQKKICDIILGATAANQ</sequence>
<organism evidence="2 3">
    <name type="scientific">Tanacetum coccineum</name>
    <dbReference type="NCBI Taxonomy" id="301880"/>
    <lineage>
        <taxon>Eukaryota</taxon>
        <taxon>Viridiplantae</taxon>
        <taxon>Streptophyta</taxon>
        <taxon>Embryophyta</taxon>
        <taxon>Tracheophyta</taxon>
        <taxon>Spermatophyta</taxon>
        <taxon>Magnoliopsida</taxon>
        <taxon>eudicotyledons</taxon>
        <taxon>Gunneridae</taxon>
        <taxon>Pentapetalae</taxon>
        <taxon>asterids</taxon>
        <taxon>campanulids</taxon>
        <taxon>Asterales</taxon>
        <taxon>Asteraceae</taxon>
        <taxon>Asteroideae</taxon>
        <taxon>Anthemideae</taxon>
        <taxon>Anthemidinae</taxon>
        <taxon>Tanacetum</taxon>
    </lineage>
</organism>
<gene>
    <name evidence="2" type="ORF">Tco_0941602</name>
</gene>